<dbReference type="Pfam" id="PF04729">
    <property type="entry name" value="ASF1_hist_chap"/>
    <property type="match status" value="1"/>
</dbReference>
<feature type="region of interest" description="Disordered" evidence="11">
    <location>
        <begin position="643"/>
        <end position="662"/>
    </location>
</feature>
<dbReference type="PANTHER" id="PTHR12040:SF22">
    <property type="entry name" value="HISTONE CHAPERONE ASF1B"/>
    <property type="match status" value="1"/>
</dbReference>
<dbReference type="SUPFAM" id="SSF56436">
    <property type="entry name" value="C-type lectin-like"/>
    <property type="match status" value="2"/>
</dbReference>
<dbReference type="Pfam" id="PF00059">
    <property type="entry name" value="Lectin_C"/>
    <property type="match status" value="2"/>
</dbReference>
<dbReference type="GO" id="GO:0006335">
    <property type="term" value="P:DNA replication-dependent chromatin assembly"/>
    <property type="evidence" value="ECO:0007669"/>
    <property type="project" value="TreeGrafter"/>
</dbReference>
<evidence type="ECO:0000256" key="10">
    <source>
        <dbReference type="SAM" id="Coils"/>
    </source>
</evidence>
<keyword evidence="8" id="KW-0143">Chaperone</keyword>
<keyword evidence="15" id="KW-1185">Reference proteome</keyword>
<keyword evidence="4" id="KW-0156">Chromatin regulator</keyword>
<evidence type="ECO:0000256" key="8">
    <source>
        <dbReference type="ARBA" id="ARBA00023186"/>
    </source>
</evidence>
<feature type="non-terminal residue" evidence="14">
    <location>
        <position position="1"/>
    </location>
</feature>
<dbReference type="Proteomes" id="UP000316079">
    <property type="component" value="Unassembled WGS sequence"/>
</dbReference>
<dbReference type="InterPro" id="IPR016186">
    <property type="entry name" value="C-type_lectin-like/link_sf"/>
</dbReference>
<evidence type="ECO:0000256" key="5">
    <source>
        <dbReference type="ARBA" id="ARBA00023015"/>
    </source>
</evidence>
<dbReference type="PROSITE" id="PS50041">
    <property type="entry name" value="C_TYPE_LECTIN_2"/>
    <property type="match status" value="2"/>
</dbReference>
<evidence type="ECO:0000313" key="15">
    <source>
        <dbReference type="Proteomes" id="UP000316079"/>
    </source>
</evidence>
<proteinExistence type="inferred from homology"/>
<dbReference type="Gene3D" id="3.10.100.10">
    <property type="entry name" value="Mannose-Binding Protein A, subunit A"/>
    <property type="match status" value="2"/>
</dbReference>
<reference evidence="14 15" key="1">
    <citation type="journal article" date="2019" name="Sci. Data">
        <title>Hybrid genome assembly and annotation of Danionella translucida.</title>
        <authorList>
            <person name="Kadobianskyi M."/>
            <person name="Schulze L."/>
            <person name="Schuelke M."/>
            <person name="Judkewitz B."/>
        </authorList>
    </citation>
    <scope>NUCLEOTIDE SEQUENCE [LARGE SCALE GENOMIC DNA]</scope>
    <source>
        <strain evidence="14 15">Bolton</strain>
    </source>
</reference>
<dbReference type="GO" id="GO:0030246">
    <property type="term" value="F:carbohydrate binding"/>
    <property type="evidence" value="ECO:0007669"/>
    <property type="project" value="UniProtKB-KW"/>
</dbReference>
<dbReference type="InterPro" id="IPR036747">
    <property type="entry name" value="ASF1-like_sf"/>
</dbReference>
<accession>A0A553QBP2</accession>
<organism evidence="14 15">
    <name type="scientific">Danionella cerebrum</name>
    <dbReference type="NCBI Taxonomy" id="2873325"/>
    <lineage>
        <taxon>Eukaryota</taxon>
        <taxon>Metazoa</taxon>
        <taxon>Chordata</taxon>
        <taxon>Craniata</taxon>
        <taxon>Vertebrata</taxon>
        <taxon>Euteleostomi</taxon>
        <taxon>Actinopterygii</taxon>
        <taxon>Neopterygii</taxon>
        <taxon>Teleostei</taxon>
        <taxon>Ostariophysi</taxon>
        <taxon>Cypriniformes</taxon>
        <taxon>Danionidae</taxon>
        <taxon>Danioninae</taxon>
        <taxon>Danionella</taxon>
    </lineage>
</organism>
<dbReference type="InterPro" id="IPR006818">
    <property type="entry name" value="ASF1-like"/>
</dbReference>
<dbReference type="PROSITE" id="PS00615">
    <property type="entry name" value="C_TYPE_LECTIN_1"/>
    <property type="match status" value="1"/>
</dbReference>
<keyword evidence="3" id="KW-0430">Lectin</keyword>
<feature type="coiled-coil region" evidence="10">
    <location>
        <begin position="84"/>
        <end position="118"/>
    </location>
</feature>
<protein>
    <recommendedName>
        <fullName evidence="13">C-type lectin domain-containing protein</fullName>
    </recommendedName>
</protein>
<name>A0A553QBP2_9TELE</name>
<evidence type="ECO:0000256" key="12">
    <source>
        <dbReference type="SAM" id="Phobius"/>
    </source>
</evidence>
<dbReference type="STRING" id="623744.A0A553QBP2"/>
<evidence type="ECO:0000256" key="3">
    <source>
        <dbReference type="ARBA" id="ARBA00022734"/>
    </source>
</evidence>
<sequence>FSSQHSYKRRMELSAIYENFEVSDIKDMHKSSQRNDQDGSRCQKQGGRLFLSVALGLICMFLLIFIVVLLLRSTAERELMKNTGKELNLTITSLSQKNQELEIRVQALTEENQKLNTSLGSEIQKNQELSSLGFIFLTPELKSWSESRQFCRDNGADLVMIKSKEKQRLVSGKLVSSVWIGLSDAEREGVMKWVDNSPLNGGFWEVNEPNDAGANEDCVELNPKKPNLNNWNDIPCSLLRKALCERLLVSPVKVVDRFLLCLSVSELKIQTSAMVASSLTTSQTLGSSPRAAELLSEPLKMEMDTIYENVDAPGNEKRGAHASTRRSKCCGRRCLVSVMVTLGLICAVLLIFISLELLSLMELNHKVVSLQEKNQKLESRVFSLKDQLERADSKQGADLVVIKTQEKQMFISSWVQEHVWIGLVVENGKSTWVDDSSLDGGFWDSGEPNSLGGAEGCVELMPEQPALSNWNDLACTCARKAIYAMAKVQVLNVAVLDNPSPFGNPFQFEITFECMEDLPEDLEWKIIYVGSAESEEYDQVLDSVLVGPVPAGRHMFVFQADAPNTGLIPESDAVGVTVVLITCTYRGQEFIRIGYYVNNEYTDSELKENPPVRPNYAQLQRNILASNPRVTRFHINWEATTDRMEDSENVDPTPNAMHPPTLPIKAPILGLMPDNSMDCL</sequence>
<dbReference type="SMART" id="SM00034">
    <property type="entry name" value="CLECT"/>
    <property type="match status" value="2"/>
</dbReference>
<dbReference type="InterPro" id="IPR001304">
    <property type="entry name" value="C-type_lectin-like"/>
</dbReference>
<keyword evidence="7" id="KW-0804">Transcription</keyword>
<evidence type="ECO:0000256" key="9">
    <source>
        <dbReference type="ARBA" id="ARBA00023242"/>
    </source>
</evidence>
<dbReference type="InterPro" id="IPR018378">
    <property type="entry name" value="C-type_lectin_CS"/>
</dbReference>
<dbReference type="OrthoDB" id="29755at2759"/>
<dbReference type="SUPFAM" id="SSF101546">
    <property type="entry name" value="ASF1-like"/>
    <property type="match status" value="1"/>
</dbReference>
<evidence type="ECO:0000256" key="2">
    <source>
        <dbReference type="ARBA" id="ARBA00006051"/>
    </source>
</evidence>
<evidence type="ECO:0000313" key="14">
    <source>
        <dbReference type="EMBL" id="TRY87352.1"/>
    </source>
</evidence>
<evidence type="ECO:0000256" key="4">
    <source>
        <dbReference type="ARBA" id="ARBA00022853"/>
    </source>
</evidence>
<keyword evidence="9" id="KW-0539">Nucleus</keyword>
<comment type="caution">
    <text evidence="14">The sequence shown here is derived from an EMBL/GenBank/DDBJ whole genome shotgun (WGS) entry which is preliminary data.</text>
</comment>
<comment type="subcellular location">
    <subcellularLocation>
        <location evidence="1">Nucleus</location>
    </subcellularLocation>
</comment>
<dbReference type="EMBL" id="SRMA01026137">
    <property type="protein sequence ID" value="TRY87352.1"/>
    <property type="molecule type" value="Genomic_DNA"/>
</dbReference>
<dbReference type="Gene3D" id="2.60.40.1490">
    <property type="entry name" value="Histone chaperone ASF1-like"/>
    <property type="match status" value="1"/>
</dbReference>
<dbReference type="CDD" id="cd03590">
    <property type="entry name" value="CLECT_DC-SIGN_like"/>
    <property type="match status" value="1"/>
</dbReference>
<dbReference type="GO" id="GO:0000785">
    <property type="term" value="C:chromatin"/>
    <property type="evidence" value="ECO:0007669"/>
    <property type="project" value="TreeGrafter"/>
</dbReference>
<dbReference type="AlphaFoldDB" id="A0A553QBP2"/>
<keyword evidence="5" id="KW-0805">Transcription regulation</keyword>
<feature type="transmembrane region" description="Helical" evidence="12">
    <location>
        <begin position="49"/>
        <end position="71"/>
    </location>
</feature>
<dbReference type="InterPro" id="IPR033989">
    <property type="entry name" value="CD209-like_CTLD"/>
</dbReference>
<keyword evidence="12" id="KW-1133">Transmembrane helix</keyword>
<dbReference type="FunFam" id="2.60.40.1490:FF:000001">
    <property type="entry name" value="Histone chaperone ASF1"/>
    <property type="match status" value="1"/>
</dbReference>
<evidence type="ECO:0000256" key="11">
    <source>
        <dbReference type="SAM" id="MobiDB-lite"/>
    </source>
</evidence>
<dbReference type="PANTHER" id="PTHR12040">
    <property type="entry name" value="ANTI-SILENCING PROTEIN 1"/>
    <property type="match status" value="1"/>
</dbReference>
<feature type="domain" description="C-type lectin" evidence="13">
    <location>
        <begin position="129"/>
        <end position="245"/>
    </location>
</feature>
<evidence type="ECO:0000256" key="1">
    <source>
        <dbReference type="ARBA" id="ARBA00004123"/>
    </source>
</evidence>
<dbReference type="InterPro" id="IPR016187">
    <property type="entry name" value="CTDL_fold"/>
</dbReference>
<keyword evidence="12" id="KW-0812">Transmembrane</keyword>
<evidence type="ECO:0000259" key="13">
    <source>
        <dbReference type="PROSITE" id="PS50041"/>
    </source>
</evidence>
<feature type="transmembrane region" description="Helical" evidence="12">
    <location>
        <begin position="334"/>
        <end position="355"/>
    </location>
</feature>
<keyword evidence="6" id="KW-1015">Disulfide bond</keyword>
<keyword evidence="12" id="KW-0472">Membrane</keyword>
<feature type="coiled-coil region" evidence="10">
    <location>
        <begin position="360"/>
        <end position="394"/>
    </location>
</feature>
<evidence type="ECO:0000256" key="7">
    <source>
        <dbReference type="ARBA" id="ARBA00023163"/>
    </source>
</evidence>
<keyword evidence="10" id="KW-0175">Coiled coil</keyword>
<dbReference type="GO" id="GO:0005634">
    <property type="term" value="C:nucleus"/>
    <property type="evidence" value="ECO:0007669"/>
    <property type="project" value="UniProtKB-SubCell"/>
</dbReference>
<feature type="domain" description="C-type lectin" evidence="13">
    <location>
        <begin position="396"/>
        <end position="475"/>
    </location>
</feature>
<dbReference type="GO" id="GO:0042393">
    <property type="term" value="F:histone binding"/>
    <property type="evidence" value="ECO:0007669"/>
    <property type="project" value="TreeGrafter"/>
</dbReference>
<gene>
    <name evidence="14" type="ORF">DNTS_017218</name>
</gene>
<evidence type="ECO:0000256" key="6">
    <source>
        <dbReference type="ARBA" id="ARBA00023157"/>
    </source>
</evidence>
<comment type="similarity">
    <text evidence="2">Belongs to the ASF1 family.</text>
</comment>